<comment type="caution">
    <text evidence="2">The sequence shown here is derived from an EMBL/GenBank/DDBJ whole genome shotgun (WGS) entry which is preliminary data.</text>
</comment>
<feature type="region of interest" description="Disordered" evidence="1">
    <location>
        <begin position="229"/>
        <end position="259"/>
    </location>
</feature>
<gene>
    <name evidence="2" type="ORF">JG687_00016222</name>
</gene>
<name>A0A8T1TUZ9_9STRA</name>
<proteinExistence type="predicted"/>
<evidence type="ECO:0000313" key="2">
    <source>
        <dbReference type="EMBL" id="KAG6947253.1"/>
    </source>
</evidence>
<dbReference type="EMBL" id="JAENGZ010001585">
    <property type="protein sequence ID" value="KAG6947253.1"/>
    <property type="molecule type" value="Genomic_DNA"/>
</dbReference>
<sequence length="305" mass="33300">MLPGSFDLVGFAFGKSEGAVSRGGKIKAKLVPSGRWATEEPQGVELVHAGIEARVESEAEALDGVGTFVGGASCTSRVSHGGPRVWDYGLVVGYRWESEERNGVLAVSFGEQQTAILHSPYSIFDVAVEIYSLRPCSYRGVGLVMPLELKQMHDTVYKMFNGVVQSAVTQVTIRHILKYVFYKDGGRFPPLGMVFGDSIFDPVPVGSEGHDTGRHGVTSPMTRTEVVQNDGLSDSDDDVVDPDDVIQSPTEPATKRRRAKRQLQGVYYLQTNARSLVLCNCNTISMNFYHCGEVATLSKTQHYAT</sequence>
<feature type="compositionally biased region" description="Acidic residues" evidence="1">
    <location>
        <begin position="233"/>
        <end position="244"/>
    </location>
</feature>
<accession>A0A8T1TUZ9</accession>
<protein>
    <submittedName>
        <fullName evidence="2">Uncharacterized protein</fullName>
    </submittedName>
</protein>
<evidence type="ECO:0000256" key="1">
    <source>
        <dbReference type="SAM" id="MobiDB-lite"/>
    </source>
</evidence>
<organism evidence="2 3">
    <name type="scientific">Phytophthora cactorum</name>
    <dbReference type="NCBI Taxonomy" id="29920"/>
    <lineage>
        <taxon>Eukaryota</taxon>
        <taxon>Sar</taxon>
        <taxon>Stramenopiles</taxon>
        <taxon>Oomycota</taxon>
        <taxon>Peronosporomycetes</taxon>
        <taxon>Peronosporales</taxon>
        <taxon>Peronosporaceae</taxon>
        <taxon>Phytophthora</taxon>
    </lineage>
</organism>
<reference evidence="2" key="1">
    <citation type="submission" date="2021-01" db="EMBL/GenBank/DDBJ databases">
        <title>Phytophthora aleatoria, a newly-described species from Pinus radiata is distinct from Phytophthora cactorum isolates based on comparative genomics.</title>
        <authorList>
            <person name="Mcdougal R."/>
            <person name="Panda P."/>
            <person name="Williams N."/>
            <person name="Studholme D.J."/>
        </authorList>
    </citation>
    <scope>NUCLEOTIDE SEQUENCE</scope>
    <source>
        <strain evidence="2">NZFS 3830</strain>
    </source>
</reference>
<evidence type="ECO:0000313" key="3">
    <source>
        <dbReference type="Proteomes" id="UP000688947"/>
    </source>
</evidence>
<dbReference type="AlphaFoldDB" id="A0A8T1TUZ9"/>
<dbReference type="VEuPathDB" id="FungiDB:PC110_g17868"/>
<dbReference type="OrthoDB" id="123891at2759"/>
<dbReference type="Proteomes" id="UP000688947">
    <property type="component" value="Unassembled WGS sequence"/>
</dbReference>